<comment type="similarity">
    <text evidence="1">Belongs to the sigma-70 factor family. ECF subfamily.</text>
</comment>
<feature type="domain" description="SnoaL-like" evidence="8">
    <location>
        <begin position="199"/>
        <end position="275"/>
    </location>
</feature>
<keyword evidence="5" id="KW-0804">Transcription</keyword>
<comment type="subunit">
    <text evidence="2">Interacts transiently with the RNA polymerase catalytic core formed by RpoA, RpoB, RpoC and RpoZ (2 alpha, 1 beta, 1 beta' and 1 omega subunit) to form the RNA polymerase holoenzyme that can initiate transcription.</text>
</comment>
<dbReference type="SUPFAM" id="SSF88659">
    <property type="entry name" value="Sigma3 and sigma4 domains of RNA polymerase sigma factors"/>
    <property type="match status" value="1"/>
</dbReference>
<evidence type="ECO:0000259" key="7">
    <source>
        <dbReference type="Pfam" id="PF08281"/>
    </source>
</evidence>
<evidence type="ECO:0000256" key="3">
    <source>
        <dbReference type="ARBA" id="ARBA00023015"/>
    </source>
</evidence>
<evidence type="ECO:0000256" key="2">
    <source>
        <dbReference type="ARBA" id="ARBA00011344"/>
    </source>
</evidence>
<dbReference type="InterPro" id="IPR014284">
    <property type="entry name" value="RNA_pol_sigma-70_dom"/>
</dbReference>
<dbReference type="InterPro" id="IPR036388">
    <property type="entry name" value="WH-like_DNA-bd_sf"/>
</dbReference>
<dbReference type="PANTHER" id="PTHR30173:SF36">
    <property type="entry name" value="ECF RNA POLYMERASE SIGMA FACTOR SIGJ"/>
    <property type="match status" value="1"/>
</dbReference>
<dbReference type="InterPro" id="IPR037401">
    <property type="entry name" value="SnoaL-like"/>
</dbReference>
<evidence type="ECO:0000256" key="5">
    <source>
        <dbReference type="ARBA" id="ARBA00023163"/>
    </source>
</evidence>
<protein>
    <submittedName>
        <fullName evidence="9">RNA polymerase sigma factor SigJ</fullName>
    </submittedName>
</protein>
<organism evidence="9 10">
    <name type="scientific">Streptomyces camelliae</name>
    <dbReference type="NCBI Taxonomy" id="3004093"/>
    <lineage>
        <taxon>Bacteria</taxon>
        <taxon>Bacillati</taxon>
        <taxon>Actinomycetota</taxon>
        <taxon>Actinomycetes</taxon>
        <taxon>Kitasatosporales</taxon>
        <taxon>Streptomycetaceae</taxon>
        <taxon>Streptomyces</taxon>
    </lineage>
</organism>
<dbReference type="RefSeq" id="WP_270080049.1">
    <property type="nucleotide sequence ID" value="NZ_CP115300.1"/>
</dbReference>
<evidence type="ECO:0000259" key="8">
    <source>
        <dbReference type="Pfam" id="PF12680"/>
    </source>
</evidence>
<dbReference type="Pfam" id="PF08281">
    <property type="entry name" value="Sigma70_r4_2"/>
    <property type="match status" value="1"/>
</dbReference>
<dbReference type="InterPro" id="IPR007627">
    <property type="entry name" value="RNA_pol_sigma70_r2"/>
</dbReference>
<evidence type="ECO:0000259" key="6">
    <source>
        <dbReference type="Pfam" id="PF04542"/>
    </source>
</evidence>
<dbReference type="SUPFAM" id="SSF54427">
    <property type="entry name" value="NTF2-like"/>
    <property type="match status" value="1"/>
</dbReference>
<evidence type="ECO:0000313" key="9">
    <source>
        <dbReference type="EMBL" id="WBO62103.1"/>
    </source>
</evidence>
<dbReference type="Pfam" id="PF12680">
    <property type="entry name" value="SnoaL_2"/>
    <property type="match status" value="1"/>
</dbReference>
<dbReference type="Pfam" id="PF04542">
    <property type="entry name" value="Sigma70_r2"/>
    <property type="match status" value="1"/>
</dbReference>
<accession>A0ABY7P1G1</accession>
<evidence type="ECO:0000256" key="4">
    <source>
        <dbReference type="ARBA" id="ARBA00023082"/>
    </source>
</evidence>
<dbReference type="SUPFAM" id="SSF88946">
    <property type="entry name" value="Sigma2 domain of RNA polymerase sigma factors"/>
    <property type="match status" value="1"/>
</dbReference>
<keyword evidence="3" id="KW-0805">Transcription regulation</keyword>
<dbReference type="NCBIfam" id="NF007214">
    <property type="entry name" value="PRK09636.1"/>
    <property type="match status" value="1"/>
</dbReference>
<reference evidence="9 10" key="1">
    <citation type="submission" date="2022-12" db="EMBL/GenBank/DDBJ databases">
        <authorList>
            <person name="Mo P."/>
        </authorList>
    </citation>
    <scope>NUCLEOTIDE SEQUENCE [LARGE SCALE GENOMIC DNA]</scope>
    <source>
        <strain evidence="9 10">HUAS 2-6</strain>
    </source>
</reference>
<dbReference type="InterPro" id="IPR052704">
    <property type="entry name" value="ECF_Sigma-70_Domain"/>
</dbReference>
<dbReference type="InterPro" id="IPR013249">
    <property type="entry name" value="RNA_pol_sigma70_r4_t2"/>
</dbReference>
<sequence length="322" mass="34726">MADHRTPAGTDTATQAFLDHRELLFAVAYNMLGSVADAEDVLQETWLAWAGRAGAGEAGQAPEIGRPRAYLVRITVRQALARRARIARRRETYVGPWLPEPLLTDGPDGPAAGEDASAQAVRTESVSLALLVVLETLTPLERAVFVLHEVFGYAHTETAAILGRSPAAVRQLAHRARTRVRARRPRYQAHPRVRRQATQRFVAAALGGDLAALLEILAPEATLWMDGGGKGQAAPRPVRGRDKVARTLTGYAARSAEGLRFEHRDINGDAAVVVFADGSPHAVMVMDLDPDTERVREVYLVTNPDKLSAVDPAAPGGTPPEV</sequence>
<dbReference type="Proteomes" id="UP001212326">
    <property type="component" value="Chromosome"/>
</dbReference>
<proteinExistence type="inferred from homology"/>
<dbReference type="InterPro" id="IPR013325">
    <property type="entry name" value="RNA_pol_sigma_r2"/>
</dbReference>
<gene>
    <name evidence="9" type="primary">sigJ</name>
    <name evidence="9" type="ORF">O1G22_04270</name>
</gene>
<dbReference type="Gene3D" id="1.10.10.10">
    <property type="entry name" value="Winged helix-like DNA-binding domain superfamily/Winged helix DNA-binding domain"/>
    <property type="match status" value="1"/>
</dbReference>
<dbReference type="NCBIfam" id="TIGR02937">
    <property type="entry name" value="sigma70-ECF"/>
    <property type="match status" value="1"/>
</dbReference>
<feature type="domain" description="RNA polymerase sigma factor 70 region 4 type 2" evidence="7">
    <location>
        <begin position="128"/>
        <end position="179"/>
    </location>
</feature>
<dbReference type="Gene3D" id="1.10.1740.10">
    <property type="match status" value="1"/>
</dbReference>
<dbReference type="EMBL" id="CP115300">
    <property type="protein sequence ID" value="WBO62103.1"/>
    <property type="molecule type" value="Genomic_DNA"/>
</dbReference>
<evidence type="ECO:0000256" key="1">
    <source>
        <dbReference type="ARBA" id="ARBA00010641"/>
    </source>
</evidence>
<keyword evidence="10" id="KW-1185">Reference proteome</keyword>
<keyword evidence="4" id="KW-0731">Sigma factor</keyword>
<dbReference type="InterPro" id="IPR032710">
    <property type="entry name" value="NTF2-like_dom_sf"/>
</dbReference>
<evidence type="ECO:0000313" key="10">
    <source>
        <dbReference type="Proteomes" id="UP001212326"/>
    </source>
</evidence>
<dbReference type="Gene3D" id="3.10.450.50">
    <property type="match status" value="1"/>
</dbReference>
<dbReference type="InterPro" id="IPR013324">
    <property type="entry name" value="RNA_pol_sigma_r3/r4-like"/>
</dbReference>
<feature type="domain" description="RNA polymerase sigma-70 region 2" evidence="6">
    <location>
        <begin position="18"/>
        <end position="87"/>
    </location>
</feature>
<dbReference type="PANTHER" id="PTHR30173">
    <property type="entry name" value="SIGMA 19 FACTOR"/>
    <property type="match status" value="1"/>
</dbReference>
<name>A0ABY7P1G1_9ACTN</name>